<evidence type="ECO:0000256" key="6">
    <source>
        <dbReference type="ARBA" id="ARBA00012487"/>
    </source>
</evidence>
<comment type="pathway">
    <text evidence="4">Lipid metabolism.</text>
</comment>
<comment type="catalytic activity">
    <reaction evidence="1 18">
        <text>a 1,2-diacyl-sn-glycero-3-phosphate + CTP + H(+) = a CDP-1,2-diacyl-sn-glycerol + diphosphate</text>
        <dbReference type="Rhea" id="RHEA:16229"/>
        <dbReference type="ChEBI" id="CHEBI:15378"/>
        <dbReference type="ChEBI" id="CHEBI:33019"/>
        <dbReference type="ChEBI" id="CHEBI:37563"/>
        <dbReference type="ChEBI" id="CHEBI:58332"/>
        <dbReference type="ChEBI" id="CHEBI:58608"/>
        <dbReference type="EC" id="2.7.7.41"/>
    </reaction>
</comment>
<evidence type="ECO:0000256" key="7">
    <source>
        <dbReference type="ARBA" id="ARBA00019373"/>
    </source>
</evidence>
<keyword evidence="12 18" id="KW-0548">Nucleotidyltransferase</keyword>
<keyword evidence="16" id="KW-0594">Phospholipid biosynthesis</keyword>
<evidence type="ECO:0000256" key="9">
    <source>
        <dbReference type="ARBA" id="ARBA00022516"/>
    </source>
</evidence>
<dbReference type="UniPathway" id="UPA00557">
    <property type="reaction ID" value="UER00614"/>
</dbReference>
<name>A0A2R6Y4T8_9BACL</name>
<dbReference type="PANTHER" id="PTHR46382">
    <property type="entry name" value="PHOSPHATIDATE CYTIDYLYLTRANSFERASE"/>
    <property type="match status" value="1"/>
</dbReference>
<evidence type="ECO:0000256" key="19">
    <source>
        <dbReference type="SAM" id="Phobius"/>
    </source>
</evidence>
<keyword evidence="17" id="KW-1208">Phospholipid metabolism</keyword>
<evidence type="ECO:0000256" key="8">
    <source>
        <dbReference type="ARBA" id="ARBA00022475"/>
    </source>
</evidence>
<dbReference type="PROSITE" id="PS01315">
    <property type="entry name" value="CDS"/>
    <property type="match status" value="1"/>
</dbReference>
<dbReference type="GO" id="GO:0016024">
    <property type="term" value="P:CDP-diacylglycerol biosynthetic process"/>
    <property type="evidence" value="ECO:0007669"/>
    <property type="project" value="UniProtKB-UniPathway"/>
</dbReference>
<evidence type="ECO:0000313" key="20">
    <source>
        <dbReference type="EMBL" id="PTQ57691.1"/>
    </source>
</evidence>
<keyword evidence="13 19" id="KW-1133">Transmembrane helix</keyword>
<dbReference type="EMBL" id="PEBX01000003">
    <property type="protein sequence ID" value="PTQ57691.1"/>
    <property type="molecule type" value="Genomic_DNA"/>
</dbReference>
<gene>
    <name evidence="20" type="ORF">BSOLF_0886</name>
</gene>
<evidence type="ECO:0000256" key="17">
    <source>
        <dbReference type="ARBA" id="ARBA00023264"/>
    </source>
</evidence>
<dbReference type="EC" id="2.7.7.41" evidence="6 18"/>
<evidence type="ECO:0000256" key="11">
    <source>
        <dbReference type="ARBA" id="ARBA00022692"/>
    </source>
</evidence>
<evidence type="ECO:0000256" key="2">
    <source>
        <dbReference type="ARBA" id="ARBA00004651"/>
    </source>
</evidence>
<evidence type="ECO:0000256" key="10">
    <source>
        <dbReference type="ARBA" id="ARBA00022679"/>
    </source>
</evidence>
<keyword evidence="9" id="KW-0444">Lipid biosynthesis</keyword>
<evidence type="ECO:0000256" key="16">
    <source>
        <dbReference type="ARBA" id="ARBA00023209"/>
    </source>
</evidence>
<evidence type="ECO:0000256" key="4">
    <source>
        <dbReference type="ARBA" id="ARBA00005189"/>
    </source>
</evidence>
<feature type="transmembrane region" description="Helical" evidence="19">
    <location>
        <begin position="78"/>
        <end position="96"/>
    </location>
</feature>
<comment type="similarity">
    <text evidence="5 18">Belongs to the CDS family.</text>
</comment>
<feature type="transmembrane region" description="Helical" evidence="19">
    <location>
        <begin position="108"/>
        <end position="129"/>
    </location>
</feature>
<dbReference type="PANTHER" id="PTHR46382:SF1">
    <property type="entry name" value="PHOSPHATIDATE CYTIDYLYLTRANSFERASE"/>
    <property type="match status" value="1"/>
</dbReference>
<comment type="pathway">
    <text evidence="3 18">Phospholipid metabolism; CDP-diacylglycerol biosynthesis; CDP-diacylglycerol from sn-glycerol 3-phosphate: step 3/3.</text>
</comment>
<keyword evidence="15 19" id="KW-0472">Membrane</keyword>
<evidence type="ECO:0000256" key="14">
    <source>
        <dbReference type="ARBA" id="ARBA00023098"/>
    </source>
</evidence>
<protein>
    <recommendedName>
        <fullName evidence="7 18">Phosphatidate cytidylyltransferase</fullName>
        <ecNumber evidence="6 18">2.7.7.41</ecNumber>
    </recommendedName>
</protein>
<keyword evidence="10 18" id="KW-0808">Transferase</keyword>
<comment type="caution">
    <text evidence="20">The sequence shown here is derived from an EMBL/GenBank/DDBJ whole genome shotgun (WGS) entry which is preliminary data.</text>
</comment>
<dbReference type="GO" id="GO:0005886">
    <property type="term" value="C:plasma membrane"/>
    <property type="evidence" value="ECO:0007669"/>
    <property type="project" value="UniProtKB-SubCell"/>
</dbReference>
<dbReference type="GO" id="GO:0004605">
    <property type="term" value="F:phosphatidate cytidylyltransferase activity"/>
    <property type="evidence" value="ECO:0007669"/>
    <property type="project" value="UniProtKB-EC"/>
</dbReference>
<feature type="transmembrane region" description="Helical" evidence="19">
    <location>
        <begin position="135"/>
        <end position="154"/>
    </location>
</feature>
<evidence type="ECO:0000256" key="12">
    <source>
        <dbReference type="ARBA" id="ARBA00022695"/>
    </source>
</evidence>
<evidence type="ECO:0000256" key="18">
    <source>
        <dbReference type="RuleBase" id="RU003938"/>
    </source>
</evidence>
<evidence type="ECO:0000256" key="13">
    <source>
        <dbReference type="ARBA" id="ARBA00022989"/>
    </source>
</evidence>
<dbReference type="Proteomes" id="UP000244338">
    <property type="component" value="Unassembled WGS sequence"/>
</dbReference>
<keyword evidence="11 18" id="KW-0812">Transmembrane</keyword>
<evidence type="ECO:0000256" key="5">
    <source>
        <dbReference type="ARBA" id="ARBA00010185"/>
    </source>
</evidence>
<accession>A0A2R6Y4T8</accession>
<dbReference type="InterPro" id="IPR000374">
    <property type="entry name" value="PC_trans"/>
</dbReference>
<evidence type="ECO:0000256" key="15">
    <source>
        <dbReference type="ARBA" id="ARBA00023136"/>
    </source>
</evidence>
<proteinExistence type="inferred from homology"/>
<keyword evidence="8" id="KW-1003">Cell membrane</keyword>
<organism evidence="20 21">
    <name type="scientific">Candidatus Carbonibacillus altaicus</name>
    <dbReference type="NCBI Taxonomy" id="2163959"/>
    <lineage>
        <taxon>Bacteria</taxon>
        <taxon>Bacillati</taxon>
        <taxon>Bacillota</taxon>
        <taxon>Bacilli</taxon>
        <taxon>Bacillales</taxon>
        <taxon>Candidatus Carbonibacillus</taxon>
    </lineage>
</organism>
<evidence type="ECO:0000313" key="21">
    <source>
        <dbReference type="Proteomes" id="UP000244338"/>
    </source>
</evidence>
<feature type="transmembrane region" description="Helical" evidence="19">
    <location>
        <begin position="52"/>
        <end position="72"/>
    </location>
</feature>
<dbReference type="Pfam" id="PF01148">
    <property type="entry name" value="CTP_transf_1"/>
    <property type="match status" value="1"/>
</dbReference>
<keyword evidence="14" id="KW-0443">Lipid metabolism</keyword>
<feature type="transmembrane region" description="Helical" evidence="19">
    <location>
        <begin position="175"/>
        <end position="195"/>
    </location>
</feature>
<reference evidence="21" key="1">
    <citation type="journal article" date="2018" name="Sci. Rep.">
        <title>Lignite coal burning seam in the remote Altai Mountains harbors a hydrogen-driven thermophilic microbial community.</title>
        <authorList>
            <person name="Kadnikov V.V."/>
            <person name="Mardanov A.V."/>
            <person name="Ivasenko D.A."/>
            <person name="Antsiferov D.V."/>
            <person name="Beletsky A.V."/>
            <person name="Karnachuk O.V."/>
            <person name="Ravin N.V."/>
        </authorList>
    </citation>
    <scope>NUCLEOTIDE SEQUENCE [LARGE SCALE GENOMIC DNA]</scope>
</reference>
<sequence length="269" mass="30381">MRVRQRIITGVIGGALVLGFVYLGGFFFNLLVFVIALGAFYEYVVMNRDKPYAPHVILGYILTFILIFFNLWEMKFVFHLDVLWFITFLLLFLAVLTKNRVSLRRLSYIVIGAVYIGLGFHYMVLVRGMEGGLMLTYWVIGVIWGTDSGAYFGGRWFGRHKLWPSISPKKTWEGAIAGTLVAVLLAYVLATFFHLPYRAGSLLLTTLLVSIGGQIGDLIESAIKRSLGAKDSGDILPGHGGFFDRFDSMIVAFPVFVWAMRYLEPFLLY</sequence>
<evidence type="ECO:0000256" key="1">
    <source>
        <dbReference type="ARBA" id="ARBA00001698"/>
    </source>
</evidence>
<dbReference type="AlphaFoldDB" id="A0A2R6Y4T8"/>
<feature type="transmembrane region" description="Helical" evidence="19">
    <location>
        <begin position="12"/>
        <end position="40"/>
    </location>
</feature>
<evidence type="ECO:0000256" key="3">
    <source>
        <dbReference type="ARBA" id="ARBA00005119"/>
    </source>
</evidence>
<comment type="subcellular location">
    <subcellularLocation>
        <location evidence="2">Cell membrane</location>
        <topology evidence="2">Multi-pass membrane protein</topology>
    </subcellularLocation>
</comment>